<name>A0A650EUS6_9CAUD</name>
<sequence length="39" mass="4656">MLETFTSNTMGEQPRIPHRPKNKIFEQINRNASVRKKEE</sequence>
<gene>
    <name evidence="2" type="ORF">CHPC967_001107</name>
</gene>
<accession>A0A650EUS6</accession>
<proteinExistence type="predicted"/>
<feature type="compositionally biased region" description="Polar residues" evidence="1">
    <location>
        <begin position="1"/>
        <end position="11"/>
    </location>
</feature>
<evidence type="ECO:0000256" key="1">
    <source>
        <dbReference type="SAM" id="MobiDB-lite"/>
    </source>
</evidence>
<evidence type="ECO:0000313" key="2">
    <source>
        <dbReference type="EMBL" id="QGT53442.1"/>
    </source>
</evidence>
<dbReference type="EMBL" id="MN689527">
    <property type="protein sequence ID" value="QGT53442.1"/>
    <property type="molecule type" value="Genomic_DNA"/>
</dbReference>
<protein>
    <submittedName>
        <fullName evidence="2">Uncharacterized protein</fullName>
    </submittedName>
</protein>
<dbReference type="Proteomes" id="UP000423885">
    <property type="component" value="Segment"/>
</dbReference>
<keyword evidence="3" id="KW-1185">Reference proteome</keyword>
<organism evidence="2 3">
    <name type="scientific">Lactococcus phage CHPC967</name>
    <dbReference type="NCBI Taxonomy" id="2675259"/>
    <lineage>
        <taxon>Viruses</taxon>
        <taxon>Duplodnaviria</taxon>
        <taxon>Heunggongvirae</taxon>
        <taxon>Uroviricota</taxon>
        <taxon>Caudoviricetes</taxon>
        <taxon>Ceduovirus</taxon>
        <taxon>Ceduovirus CHPC967</taxon>
    </lineage>
</organism>
<reference evidence="2 3" key="1">
    <citation type="submission" date="2019-11" db="EMBL/GenBank/DDBJ databases">
        <title>Genome Sequences of 31 Lactococcus lactis Bacteriophages Isolated from Foods.</title>
        <authorList>
            <person name="Marcelli B."/>
            <person name="de Jong A."/>
            <person name="Kuipers O.P."/>
        </authorList>
    </citation>
    <scope>NUCLEOTIDE SEQUENCE [LARGE SCALE GENOMIC DNA]</scope>
</reference>
<evidence type="ECO:0000313" key="3">
    <source>
        <dbReference type="Proteomes" id="UP000423885"/>
    </source>
</evidence>
<feature type="region of interest" description="Disordered" evidence="1">
    <location>
        <begin position="1"/>
        <end position="21"/>
    </location>
</feature>